<dbReference type="AlphaFoldDB" id="A0A2T9Y4X6"/>
<feature type="coiled-coil region" evidence="1">
    <location>
        <begin position="2"/>
        <end position="29"/>
    </location>
</feature>
<dbReference type="Proteomes" id="UP000245699">
    <property type="component" value="Unassembled WGS sequence"/>
</dbReference>
<name>A0A2T9Y4X6_9FUNG</name>
<organism evidence="2 3">
    <name type="scientific">Furculomyces boomerangus</name>
    <dbReference type="NCBI Taxonomy" id="61424"/>
    <lineage>
        <taxon>Eukaryota</taxon>
        <taxon>Fungi</taxon>
        <taxon>Fungi incertae sedis</taxon>
        <taxon>Zoopagomycota</taxon>
        <taxon>Kickxellomycotina</taxon>
        <taxon>Harpellomycetes</taxon>
        <taxon>Harpellales</taxon>
        <taxon>Harpellaceae</taxon>
        <taxon>Furculomyces</taxon>
    </lineage>
</organism>
<protein>
    <submittedName>
        <fullName evidence="2">Uncharacterized protein</fullName>
    </submittedName>
</protein>
<evidence type="ECO:0000256" key="1">
    <source>
        <dbReference type="SAM" id="Coils"/>
    </source>
</evidence>
<keyword evidence="3" id="KW-1185">Reference proteome</keyword>
<reference evidence="2 3" key="1">
    <citation type="journal article" date="2018" name="MBio">
        <title>Comparative Genomics Reveals the Core Gene Toolbox for the Fungus-Insect Symbiosis.</title>
        <authorList>
            <person name="Wang Y."/>
            <person name="Stata M."/>
            <person name="Wang W."/>
            <person name="Stajich J.E."/>
            <person name="White M.M."/>
            <person name="Moncalvo J.M."/>
        </authorList>
    </citation>
    <scope>NUCLEOTIDE SEQUENCE [LARGE SCALE GENOMIC DNA]</scope>
    <source>
        <strain evidence="2 3">AUS-77-4</strain>
    </source>
</reference>
<gene>
    <name evidence="2" type="ORF">BB559_006063</name>
</gene>
<evidence type="ECO:0000313" key="3">
    <source>
        <dbReference type="Proteomes" id="UP000245699"/>
    </source>
</evidence>
<dbReference type="EMBL" id="MBFT01000751">
    <property type="protein sequence ID" value="PVU87390.1"/>
    <property type="molecule type" value="Genomic_DNA"/>
</dbReference>
<sequence length="124" mass="14350">MNNKQTQTIESIQTQLQELTEDLKRIIGTRDPSSQTKIAKTERLYNTNGKSYKHGTWYLNKMLMDGSKNTIWEHSRRIGVAQDARYDKNVAVSAPEGEPAEAQYLFHPQNLVQMENPRQKSRNN</sequence>
<accession>A0A2T9Y4X6</accession>
<proteinExistence type="predicted"/>
<evidence type="ECO:0000313" key="2">
    <source>
        <dbReference type="EMBL" id="PVU87390.1"/>
    </source>
</evidence>
<comment type="caution">
    <text evidence="2">The sequence shown here is derived from an EMBL/GenBank/DDBJ whole genome shotgun (WGS) entry which is preliminary data.</text>
</comment>
<keyword evidence="1" id="KW-0175">Coiled coil</keyword>